<feature type="chain" id="PRO_5007900394" evidence="1">
    <location>
        <begin position="19"/>
        <end position="242"/>
    </location>
</feature>
<dbReference type="SMART" id="SM00700">
    <property type="entry name" value="JHBP"/>
    <property type="match status" value="1"/>
</dbReference>
<organism evidence="2">
    <name type="scientific">Helicoverpa armigera</name>
    <name type="common">Cotton bollworm</name>
    <name type="synonym">Heliothis armigera</name>
    <dbReference type="NCBI Taxonomy" id="29058"/>
    <lineage>
        <taxon>Eukaryota</taxon>
        <taxon>Metazoa</taxon>
        <taxon>Ecdysozoa</taxon>
        <taxon>Arthropoda</taxon>
        <taxon>Hexapoda</taxon>
        <taxon>Insecta</taxon>
        <taxon>Pterygota</taxon>
        <taxon>Neoptera</taxon>
        <taxon>Endopterygota</taxon>
        <taxon>Lepidoptera</taxon>
        <taxon>Glossata</taxon>
        <taxon>Ditrysia</taxon>
        <taxon>Noctuoidea</taxon>
        <taxon>Noctuidae</taxon>
        <taxon>Heliothinae</taxon>
        <taxon>Helicoverpa</taxon>
    </lineage>
</organism>
<evidence type="ECO:0000256" key="1">
    <source>
        <dbReference type="SAM" id="SignalP"/>
    </source>
</evidence>
<proteinExistence type="evidence at transcript level"/>
<dbReference type="PANTHER" id="PTHR11008">
    <property type="entry name" value="PROTEIN TAKEOUT-LIKE PROTEIN"/>
    <property type="match status" value="1"/>
</dbReference>
<dbReference type="InterPro" id="IPR010562">
    <property type="entry name" value="Haemolymph_juvenile_hormone-bd"/>
</dbReference>
<dbReference type="Pfam" id="PF06585">
    <property type="entry name" value="JHBP"/>
    <property type="match status" value="1"/>
</dbReference>
<protein>
    <submittedName>
        <fullName evidence="2">Juvenile hormone binding protein 2</fullName>
    </submittedName>
</protein>
<dbReference type="SMR" id="A0A168T0G1"/>
<dbReference type="AlphaFoldDB" id="A0A168T0G1"/>
<reference evidence="2" key="1">
    <citation type="submission" date="2015-08" db="EMBL/GenBank/DDBJ databases">
        <title>Molecular characterization and gene expression of takeout/JHBP family genes of cotton bollworm, Helicoverpa armigera.</title>
        <authorList>
            <person name="Zhang W."/>
            <person name="Liang G."/>
        </authorList>
    </citation>
    <scope>NUCLEOTIDE SEQUENCE</scope>
</reference>
<dbReference type="GO" id="GO:0005615">
    <property type="term" value="C:extracellular space"/>
    <property type="evidence" value="ECO:0007669"/>
    <property type="project" value="TreeGrafter"/>
</dbReference>
<dbReference type="EMBL" id="KT443972">
    <property type="protein sequence ID" value="ANC68520.1"/>
    <property type="molecule type" value="mRNA"/>
</dbReference>
<name>A0A168T0G1_HELAM</name>
<keyword evidence="1" id="KW-0732">Signal</keyword>
<feature type="signal peptide" evidence="1">
    <location>
        <begin position="1"/>
        <end position="18"/>
    </location>
</feature>
<dbReference type="PANTHER" id="PTHR11008:SF32">
    <property type="entry name" value="CIRCADIAN CLOCK-CONTROLLED PROTEIN DAYWAKE-RELATED"/>
    <property type="match status" value="1"/>
</dbReference>
<dbReference type="Gene3D" id="3.15.10.30">
    <property type="entry name" value="Haemolymph juvenile hormone binding protein"/>
    <property type="match status" value="1"/>
</dbReference>
<accession>A0A168T0G1</accession>
<dbReference type="OrthoDB" id="7219269at2759"/>
<evidence type="ECO:0000313" key="2">
    <source>
        <dbReference type="EMBL" id="ANC68520.1"/>
    </source>
</evidence>
<dbReference type="InterPro" id="IPR038606">
    <property type="entry name" value="To_sf"/>
</dbReference>
<sequence>MAVYRSLILLAFASCVLSEGGTLFNPCSKNDIKCLSGATESFLEKTSNGFPDYKIKAIDPLIIPELKVVVDESLGLVFDFKNINITGLKTQQISDFKMDTDKKSVVLKTKAVLNIVGDVKIEFAKQNKVFNGAYTASTTAIGSSQYGYSFKKKDDKDYFVVGPEVNTCEIIGEPNVDIGDDLQKALDSDSDAQALKPGYETNKVALRKKTLCHIVEAAYVTVIHNIRAIADIFPKEAFFTDI</sequence>